<dbReference type="GO" id="GO:0005829">
    <property type="term" value="C:cytosol"/>
    <property type="evidence" value="ECO:0007669"/>
    <property type="project" value="TreeGrafter"/>
</dbReference>
<dbReference type="Proteomes" id="UP000001494">
    <property type="component" value="Chromosome"/>
</dbReference>
<dbReference type="InterPro" id="IPR029061">
    <property type="entry name" value="THDP-binding"/>
</dbReference>
<evidence type="ECO:0000256" key="8">
    <source>
        <dbReference type="NCBIfam" id="TIGR00232"/>
    </source>
</evidence>
<feature type="binding site" evidence="10">
    <location>
        <position position="258"/>
    </location>
    <ligand>
        <name>substrate</name>
    </ligand>
</feature>
<dbReference type="InterPro" id="IPR009014">
    <property type="entry name" value="Transketo_C/PFOR_II"/>
</dbReference>
<feature type="binding site" evidence="12">
    <location>
        <position position="154"/>
    </location>
    <ligand>
        <name>Mg(2+)</name>
        <dbReference type="ChEBI" id="CHEBI:18420"/>
    </ligand>
</feature>
<dbReference type="InterPro" id="IPR049557">
    <property type="entry name" value="Transketolase_CS"/>
</dbReference>
<feature type="binding site" evidence="11">
    <location>
        <begin position="116"/>
        <end position="118"/>
    </location>
    <ligand>
        <name>thiamine diphosphate</name>
        <dbReference type="ChEBI" id="CHEBI:58937"/>
    </ligand>
</feature>
<dbReference type="HOGENOM" id="CLU_009227_0_0_5"/>
<dbReference type="FunFam" id="3.40.50.970:FF:000004">
    <property type="entry name" value="Transketolase"/>
    <property type="match status" value="1"/>
</dbReference>
<feature type="binding site" evidence="12">
    <location>
        <position position="186"/>
    </location>
    <ligand>
        <name>Mg(2+)</name>
        <dbReference type="ChEBI" id="CHEBI:18420"/>
    </ligand>
</feature>
<feature type="binding site" evidence="10">
    <location>
        <position position="461"/>
    </location>
    <ligand>
        <name>substrate</name>
    </ligand>
</feature>
<dbReference type="PANTHER" id="PTHR43522">
    <property type="entry name" value="TRANSKETOLASE"/>
    <property type="match status" value="1"/>
</dbReference>
<dbReference type="PROSITE" id="PS00801">
    <property type="entry name" value="TRANSKETOLASE_1"/>
    <property type="match status" value="1"/>
</dbReference>
<dbReference type="OrthoDB" id="8732661at2"/>
<dbReference type="CDD" id="cd02012">
    <property type="entry name" value="TPP_TK"/>
    <property type="match status" value="1"/>
</dbReference>
<evidence type="ECO:0000256" key="10">
    <source>
        <dbReference type="PIRSR" id="PIRSR605478-2"/>
    </source>
</evidence>
<evidence type="ECO:0000259" key="14">
    <source>
        <dbReference type="SMART" id="SM00861"/>
    </source>
</evidence>
<comment type="cofactor">
    <cofactor evidence="12">
        <name>Mg(2+)</name>
        <dbReference type="ChEBI" id="CHEBI:18420"/>
    </cofactor>
    <text evidence="12">Binds 1 Mg(2+) ion per subunit. Can also utilize other divalent metal cations, such as Ca(2+), Mn(2+) and Co(2+).</text>
</comment>
<keyword evidence="4 12" id="KW-0479">Metal-binding</keyword>
<evidence type="ECO:0000256" key="9">
    <source>
        <dbReference type="PIRSR" id="PIRSR605478-1"/>
    </source>
</evidence>
<feature type="binding site" evidence="10">
    <location>
        <position position="465"/>
    </location>
    <ligand>
        <name>substrate</name>
    </ligand>
</feature>
<dbReference type="GO" id="GO:0006098">
    <property type="term" value="P:pentose-phosphate shunt"/>
    <property type="evidence" value="ECO:0007669"/>
    <property type="project" value="TreeGrafter"/>
</dbReference>
<evidence type="ECO:0000256" key="7">
    <source>
        <dbReference type="ARBA" id="ARBA00049473"/>
    </source>
</evidence>
<gene>
    <name evidence="15" type="ordered locus">Zmob_0662</name>
</gene>
<evidence type="ECO:0000256" key="4">
    <source>
        <dbReference type="ARBA" id="ARBA00022723"/>
    </source>
</evidence>
<evidence type="ECO:0000256" key="11">
    <source>
        <dbReference type="PIRSR" id="PIRSR605478-3"/>
    </source>
</evidence>
<feature type="binding site" evidence="11">
    <location>
        <position position="67"/>
    </location>
    <ligand>
        <name>thiamine diphosphate</name>
        <dbReference type="ChEBI" id="CHEBI:58937"/>
    </ligand>
</feature>
<feature type="binding site" evidence="10">
    <location>
        <position position="27"/>
    </location>
    <ligand>
        <name>substrate</name>
    </ligand>
</feature>
<dbReference type="GO" id="GO:0004802">
    <property type="term" value="F:transketolase activity"/>
    <property type="evidence" value="ECO:0007669"/>
    <property type="project" value="UniProtKB-UniRule"/>
</dbReference>
<dbReference type="RefSeq" id="WP_014500641.1">
    <property type="nucleotide sequence ID" value="NC_017262.1"/>
</dbReference>
<feature type="binding site" evidence="10">
    <location>
        <position position="512"/>
    </location>
    <ligand>
        <name>substrate</name>
    </ligand>
</feature>
<feature type="site" description="Important for catalytic activity" evidence="13">
    <location>
        <position position="27"/>
    </location>
</feature>
<dbReference type="eggNOG" id="COG0021">
    <property type="taxonomic scope" value="Bacteria"/>
</dbReference>
<evidence type="ECO:0000256" key="6">
    <source>
        <dbReference type="ARBA" id="ARBA00023052"/>
    </source>
</evidence>
<dbReference type="EMBL" id="CP002850">
    <property type="protein sequence ID" value="AEH62504.1"/>
    <property type="molecule type" value="Genomic_DNA"/>
</dbReference>
<evidence type="ECO:0000256" key="12">
    <source>
        <dbReference type="PIRSR" id="PIRSR605478-4"/>
    </source>
</evidence>
<dbReference type="NCBIfam" id="TIGR00232">
    <property type="entry name" value="tktlase_bact"/>
    <property type="match status" value="1"/>
</dbReference>
<dbReference type="Gene3D" id="3.40.50.920">
    <property type="match status" value="1"/>
</dbReference>
<dbReference type="FunFam" id="3.40.50.970:FF:000003">
    <property type="entry name" value="Transketolase"/>
    <property type="match status" value="1"/>
</dbReference>
<feature type="binding site" evidence="10">
    <location>
        <position position="349"/>
    </location>
    <ligand>
        <name>substrate</name>
    </ligand>
</feature>
<dbReference type="SUPFAM" id="SSF52518">
    <property type="entry name" value="Thiamin diphosphate-binding fold (THDP-binding)"/>
    <property type="match status" value="2"/>
</dbReference>
<feature type="binding site" evidence="11">
    <location>
        <position position="155"/>
    </location>
    <ligand>
        <name>thiamine diphosphate</name>
        <dbReference type="ChEBI" id="CHEBI:58937"/>
    </ligand>
</feature>
<evidence type="ECO:0000256" key="5">
    <source>
        <dbReference type="ARBA" id="ARBA00022842"/>
    </source>
</evidence>
<evidence type="ECO:0000256" key="3">
    <source>
        <dbReference type="ARBA" id="ARBA00022679"/>
    </source>
</evidence>
<feature type="binding site" evidence="10">
    <location>
        <position position="376"/>
    </location>
    <ligand>
        <name>substrate</name>
    </ligand>
</feature>
<feature type="binding site" evidence="11">
    <location>
        <position position="184"/>
    </location>
    <ligand>
        <name>thiamine diphosphate</name>
        <dbReference type="ChEBI" id="CHEBI:58937"/>
    </ligand>
</feature>
<feature type="binding site" evidence="12">
    <location>
        <position position="184"/>
    </location>
    <ligand>
        <name>Mg(2+)</name>
        <dbReference type="ChEBI" id="CHEBI:18420"/>
    </ligand>
</feature>
<keyword evidence="3" id="KW-0808">Transferase</keyword>
<dbReference type="AlphaFoldDB" id="A0A0H3FXI5"/>
<dbReference type="InterPro" id="IPR005478">
    <property type="entry name" value="Transketolase_bac-like"/>
</dbReference>
<dbReference type="InterPro" id="IPR033247">
    <property type="entry name" value="Transketolase_fam"/>
</dbReference>
<keyword evidence="5 12" id="KW-0460">Magnesium</keyword>
<dbReference type="Gene3D" id="3.40.50.970">
    <property type="match status" value="2"/>
</dbReference>
<organism evidence="15 16">
    <name type="scientific">Zymomonas mobilis subsp. mobilis (strain ATCC 10988 / DSM 424 / LMG 404 / NCIMB 8938 / NRRL B-806 / ZM1)</name>
    <dbReference type="NCBI Taxonomy" id="555217"/>
    <lineage>
        <taxon>Bacteria</taxon>
        <taxon>Pseudomonadati</taxon>
        <taxon>Pseudomonadota</taxon>
        <taxon>Alphaproteobacteria</taxon>
        <taxon>Sphingomonadales</taxon>
        <taxon>Zymomonadaceae</taxon>
        <taxon>Zymomonas</taxon>
    </lineage>
</organism>
<feature type="binding site" evidence="10">
    <location>
        <position position="453"/>
    </location>
    <ligand>
        <name>substrate</name>
    </ligand>
</feature>
<comment type="similarity">
    <text evidence="1">Belongs to the transketolase family.</text>
</comment>
<dbReference type="SMART" id="SM00861">
    <property type="entry name" value="Transket_pyr"/>
    <property type="match status" value="1"/>
</dbReference>
<dbReference type="SUPFAM" id="SSF52922">
    <property type="entry name" value="TK C-terminal domain-like"/>
    <property type="match status" value="1"/>
</dbReference>
<feature type="site" description="Important for catalytic activity" evidence="13">
    <location>
        <position position="258"/>
    </location>
</feature>
<accession>A0A0H3FXI5</accession>
<dbReference type="KEGG" id="zmm:Zmob_0662"/>
<sequence>MSVPYRHLANAIRALSMDAIQAANSGHPGLPMGMADVATILFGRYLKFNPKDPTWPDRDRFVLSGGHGCMLLYSLLYLTGYDEPSLEDIQNFRQLGSRCAGHPENTLLSGVEATTGPLGQGIGMAAGMALAERHLKAQFGEDIVNHRVWTIAGDGCLMEGINHEVVGIAARLGLGNLNVLWDDNGITIDGDVTISRKEDVMARHRACGWHVVACDGHNTESIIKAMDEAIADPRPSLIACRTTIGYGSPGKQGTAAAHGTPLGEEEILLTREALEWTSPDFTVPHHILKKWKELGTRHLDEYHAWKERLEANKDKDEFLRITKGQLPQDFDLTDHKNNIISSAMPMATRKASEMALSVLIRQLPELVGGSADLTPSNNTKPKGMTTLSSADYGGRYIHYGIREFGMATVMNGLALHGGVIPYGGTFLAFSDYSRPAIRLSALQKTRVVYVMTHDSIGVGEDGPTHQPIEQVMSLRLIPNLRVFRPADSVETAECWELALKNIDGPSLIVLSRQNLPLLRESADENLSARGAYRLRSAVAKRRVILMATGSEVSLAVEVADLLETAGFGADVVSMPSWTLFDQQPESYRNDVLPDQPQSTILRVSIEAGTTIGWERYTGINGLRYGIDVFGASAPANDLYAHFGLTAVGITNKVLAAIAGKSAR</sequence>
<evidence type="ECO:0000313" key="16">
    <source>
        <dbReference type="Proteomes" id="UP000001494"/>
    </source>
</evidence>
<evidence type="ECO:0000256" key="13">
    <source>
        <dbReference type="PIRSR" id="PIRSR605478-5"/>
    </source>
</evidence>
<feature type="binding site" evidence="11">
    <location>
        <position position="429"/>
    </location>
    <ligand>
        <name>thiamine diphosphate</name>
        <dbReference type="ChEBI" id="CHEBI:58937"/>
    </ligand>
</feature>
<dbReference type="Pfam" id="PF22613">
    <property type="entry name" value="Transketolase_C_1"/>
    <property type="match status" value="1"/>
</dbReference>
<comment type="cofactor">
    <cofactor evidence="11">
        <name>thiamine diphosphate</name>
        <dbReference type="ChEBI" id="CHEBI:58937"/>
    </cofactor>
    <text evidence="11">Binds 1 thiamine pyrophosphate per subunit. During the reaction, the substrate forms a covalent intermediate with the cofactor.</text>
</comment>
<dbReference type="EC" id="2.2.1.1" evidence="2 8"/>
<feature type="active site" description="Proton donor" evidence="9">
    <location>
        <position position="403"/>
    </location>
</feature>
<feature type="binding site" evidence="11">
    <location>
        <position position="258"/>
    </location>
    <ligand>
        <name>thiamine diphosphate</name>
        <dbReference type="ChEBI" id="CHEBI:58937"/>
    </ligand>
</feature>
<evidence type="ECO:0000313" key="15">
    <source>
        <dbReference type="EMBL" id="AEH62504.1"/>
    </source>
</evidence>
<keyword evidence="6 11" id="KW-0786">Thiamine pyrophosphate</keyword>
<evidence type="ECO:0000256" key="1">
    <source>
        <dbReference type="ARBA" id="ARBA00007131"/>
    </source>
</evidence>
<protein>
    <recommendedName>
        <fullName evidence="2 8">Transketolase</fullName>
        <ecNumber evidence="2 8">2.2.1.1</ecNumber>
    </recommendedName>
</protein>
<dbReference type="CDD" id="cd07033">
    <property type="entry name" value="TPP_PYR_DXS_TK_like"/>
    <property type="match status" value="1"/>
</dbReference>
<name>A0A0H3FXI5_ZYMMA</name>
<comment type="catalytic activity">
    <reaction evidence="7">
        <text>D-sedoheptulose 7-phosphate + D-glyceraldehyde 3-phosphate = aldehydo-D-ribose 5-phosphate + D-xylulose 5-phosphate</text>
        <dbReference type="Rhea" id="RHEA:10508"/>
        <dbReference type="ChEBI" id="CHEBI:57483"/>
        <dbReference type="ChEBI" id="CHEBI:57737"/>
        <dbReference type="ChEBI" id="CHEBI:58273"/>
        <dbReference type="ChEBI" id="CHEBI:59776"/>
        <dbReference type="EC" id="2.2.1.1"/>
    </reaction>
</comment>
<dbReference type="Pfam" id="PF00456">
    <property type="entry name" value="Transketolase_N"/>
    <property type="match status" value="1"/>
</dbReference>
<dbReference type="InterPro" id="IPR055152">
    <property type="entry name" value="Transketolase-like_C_2"/>
</dbReference>
<dbReference type="InterPro" id="IPR005474">
    <property type="entry name" value="Transketolase_N"/>
</dbReference>
<feature type="domain" description="Transketolase-like pyrimidine-binding" evidence="14">
    <location>
        <begin position="346"/>
        <end position="517"/>
    </location>
</feature>
<dbReference type="Pfam" id="PF02779">
    <property type="entry name" value="Transket_pyr"/>
    <property type="match status" value="1"/>
</dbReference>
<evidence type="ECO:0000256" key="2">
    <source>
        <dbReference type="ARBA" id="ARBA00013152"/>
    </source>
</evidence>
<reference evidence="15 16" key="1">
    <citation type="journal article" date="2011" name="J. Bacteriol.">
        <title>Genome sequence of the ethanol-producing Zymomonas mobilis subsp. mobilis lectotype strain ATCC 10988.</title>
        <authorList>
            <person name="Pappas K.M."/>
            <person name="Kouvelis V.N."/>
            <person name="Saunders E."/>
            <person name="Brettin T.S."/>
            <person name="Bruce D."/>
            <person name="Detter C."/>
            <person name="Balakireva M."/>
            <person name="Han C.S."/>
            <person name="Savvakis G."/>
            <person name="Kyrpides N.C."/>
            <person name="Typas M.A."/>
        </authorList>
    </citation>
    <scope>NUCLEOTIDE SEQUENCE [LARGE SCALE GENOMIC DNA]</scope>
    <source>
        <strain evidence="16">ATCC 10988 / DSM 424 / CCUG 17860 / LMG 404 / NCIMB 8938 / NRRL B-806 / ZM1</strain>
    </source>
</reference>
<dbReference type="GO" id="GO:0046872">
    <property type="term" value="F:metal ion binding"/>
    <property type="evidence" value="ECO:0007669"/>
    <property type="project" value="UniProtKB-KW"/>
</dbReference>
<dbReference type="PANTHER" id="PTHR43522:SF2">
    <property type="entry name" value="TRANSKETOLASE 1-RELATED"/>
    <property type="match status" value="1"/>
</dbReference>
<proteinExistence type="inferred from homology"/>
<dbReference type="InterPro" id="IPR005475">
    <property type="entry name" value="Transketolase-like_Pyr-bd"/>
</dbReference>